<reference evidence="6" key="1">
    <citation type="journal article" date="2019" name="Int. J. Syst. Evol. Microbiol.">
        <title>The Global Catalogue of Microorganisms (GCM) 10K type strain sequencing project: providing services to taxonomists for standard genome sequencing and annotation.</title>
        <authorList>
            <consortium name="The Broad Institute Genomics Platform"/>
            <consortium name="The Broad Institute Genome Sequencing Center for Infectious Disease"/>
            <person name="Wu L."/>
            <person name="Ma J."/>
        </authorList>
    </citation>
    <scope>NUCLEOTIDE SEQUENCE [LARGE SCALE GENOMIC DNA]</scope>
    <source>
        <strain evidence="6">JCM 15589</strain>
    </source>
</reference>
<protein>
    <recommendedName>
        <fullName evidence="4">HTH luxR-type domain-containing protein</fullName>
    </recommendedName>
</protein>
<dbReference type="PANTHER" id="PTHR16305">
    <property type="entry name" value="TESTICULAR SOLUBLE ADENYLYL CYCLASE"/>
    <property type="match status" value="1"/>
</dbReference>
<feature type="region of interest" description="Disordered" evidence="3">
    <location>
        <begin position="1"/>
        <end position="44"/>
    </location>
</feature>
<dbReference type="Proteomes" id="UP001501138">
    <property type="component" value="Unassembled WGS sequence"/>
</dbReference>
<dbReference type="SUPFAM" id="SSF52540">
    <property type="entry name" value="P-loop containing nucleoside triphosphate hydrolases"/>
    <property type="match status" value="1"/>
</dbReference>
<dbReference type="Gene3D" id="1.10.10.10">
    <property type="entry name" value="Winged helix-like DNA-binding domain superfamily/Winged helix DNA-binding domain"/>
    <property type="match status" value="1"/>
</dbReference>
<dbReference type="PRINTS" id="PR00038">
    <property type="entry name" value="HTHLUXR"/>
</dbReference>
<evidence type="ECO:0000256" key="2">
    <source>
        <dbReference type="ARBA" id="ARBA00022840"/>
    </source>
</evidence>
<name>A0ABP4VX77_9MICO</name>
<dbReference type="SUPFAM" id="SSF46894">
    <property type="entry name" value="C-terminal effector domain of the bipartite response regulators"/>
    <property type="match status" value="1"/>
</dbReference>
<sequence length="1003" mass="105629">MSSAPAAPAAPGPTRAAVTTPTTWHDGEVPVHSLEPSAPSGSRAPMVGRTAELAVLRDAYAAARDGAGGAVVVGGEAGIGKTRLVEEFLATLAGARARADDAASDVLVLHGQCADSGSGPIPYAALTGLLADVVDALGPEATLEAAGPAADALGVLAPGLVDVRRDVDTGRLPEVLADLASTLADDRPVVVVVEDLHWSDGITRTVLARLARRAGCHRMLVVGSYRSDDVGRRHPLRTTLAELERSRRVLRVEVPRLDAGEVAQLAAALVDDRPRPGHLADEAGTATIDRDLLRDVVERSEGVPFYVEELTEFAGTAVPDSLRDVLLLRYSTLSDAAQTLCRTVAAAGQHASYDLLASALGDDALAAAEGAAREAVDAHVLRADTGGYRFRHALMQEAVAEELLPGESRRLHSAFARALEAGPDTLATQAAAADHWWRARVVDRALASAVRVAAAAEADAASSTAIAIGERALELWDLVPDAETVAGVTRPELLQHVAASLRLAARLDRAEAIAREAVDTWPADDPAGQAGALATLAHIVAKAGSPESDPLIARALDLLPADDAAGRAPLLRLRARNAMIDGRYDEAIESAAAGYEAAMSVGDTRNASMCVNLSATSRIDLGDLDALAELDRARELAGDDWFPLSHYYTNASDARIKLGDFRRAAELAETGAARARALGAGWASRSMLEGNVAESRLGLGQWAEAEAWYEQSVPLIDPSDYAVYQQERATWLAMWRGRLDTAQEQARRLRPTWERYARLEMQIRARTAATLGELALLRDDLDDALGLVAVAADPGALTPSYRLPLLGVAARAIGRARADGRDVDDTPYRASLAGCTGWPTYPVWAALFAAELGDGSWEAVAEADGPAHLRPYALFRDGRSLLAAGDRPAARARLEDAVAAAEEIGCGLVADQARELLAGAGLARHAAGPDGAGRERSSAIDRALTDRERQVLELVADGLTNGQIAERLFISRKTASVHVSAILRKLQVASRTEAAVLARAHGG</sequence>
<dbReference type="InterPro" id="IPR041664">
    <property type="entry name" value="AAA_16"/>
</dbReference>
<dbReference type="EMBL" id="BAAAPM010000009">
    <property type="protein sequence ID" value="GAA1738254.1"/>
    <property type="molecule type" value="Genomic_DNA"/>
</dbReference>
<dbReference type="SMART" id="SM00421">
    <property type="entry name" value="HTH_LUXR"/>
    <property type="match status" value="1"/>
</dbReference>
<dbReference type="InterPro" id="IPR016032">
    <property type="entry name" value="Sig_transdc_resp-reg_C-effctor"/>
</dbReference>
<evidence type="ECO:0000256" key="1">
    <source>
        <dbReference type="ARBA" id="ARBA00022741"/>
    </source>
</evidence>
<dbReference type="InterPro" id="IPR027417">
    <property type="entry name" value="P-loop_NTPase"/>
</dbReference>
<dbReference type="Pfam" id="PF13191">
    <property type="entry name" value="AAA_16"/>
    <property type="match status" value="1"/>
</dbReference>
<organism evidence="5 6">
    <name type="scientific">Isoptericola hypogeus</name>
    <dbReference type="NCBI Taxonomy" id="300179"/>
    <lineage>
        <taxon>Bacteria</taxon>
        <taxon>Bacillati</taxon>
        <taxon>Actinomycetota</taxon>
        <taxon>Actinomycetes</taxon>
        <taxon>Micrococcales</taxon>
        <taxon>Promicromonosporaceae</taxon>
        <taxon>Isoptericola</taxon>
    </lineage>
</organism>
<accession>A0ABP4VX77</accession>
<gene>
    <name evidence="5" type="ORF">GCM10009809_36710</name>
</gene>
<dbReference type="InterPro" id="IPR036388">
    <property type="entry name" value="WH-like_DNA-bd_sf"/>
</dbReference>
<keyword evidence="1" id="KW-0547">Nucleotide-binding</keyword>
<dbReference type="PANTHER" id="PTHR16305:SF35">
    <property type="entry name" value="TRANSCRIPTIONAL ACTIVATOR DOMAIN"/>
    <property type="match status" value="1"/>
</dbReference>
<dbReference type="InterPro" id="IPR000792">
    <property type="entry name" value="Tscrpt_reg_LuxR_C"/>
</dbReference>
<evidence type="ECO:0000313" key="6">
    <source>
        <dbReference type="Proteomes" id="UP001501138"/>
    </source>
</evidence>
<dbReference type="Gene3D" id="1.25.40.10">
    <property type="entry name" value="Tetratricopeptide repeat domain"/>
    <property type="match status" value="1"/>
</dbReference>
<keyword evidence="2" id="KW-0067">ATP-binding</keyword>
<evidence type="ECO:0000256" key="3">
    <source>
        <dbReference type="SAM" id="MobiDB-lite"/>
    </source>
</evidence>
<dbReference type="SUPFAM" id="SSF48452">
    <property type="entry name" value="TPR-like"/>
    <property type="match status" value="1"/>
</dbReference>
<dbReference type="CDD" id="cd06170">
    <property type="entry name" value="LuxR_C_like"/>
    <property type="match status" value="1"/>
</dbReference>
<proteinExistence type="predicted"/>
<evidence type="ECO:0000259" key="4">
    <source>
        <dbReference type="PROSITE" id="PS50043"/>
    </source>
</evidence>
<dbReference type="Pfam" id="PF00196">
    <property type="entry name" value="GerE"/>
    <property type="match status" value="1"/>
</dbReference>
<feature type="domain" description="HTH luxR-type" evidence="4">
    <location>
        <begin position="937"/>
        <end position="1002"/>
    </location>
</feature>
<dbReference type="PROSITE" id="PS50043">
    <property type="entry name" value="HTH_LUXR_2"/>
    <property type="match status" value="1"/>
</dbReference>
<dbReference type="InterPro" id="IPR011990">
    <property type="entry name" value="TPR-like_helical_dom_sf"/>
</dbReference>
<comment type="caution">
    <text evidence="5">The sequence shown here is derived from an EMBL/GenBank/DDBJ whole genome shotgun (WGS) entry which is preliminary data.</text>
</comment>
<feature type="compositionally biased region" description="Low complexity" evidence="3">
    <location>
        <begin position="1"/>
        <end position="23"/>
    </location>
</feature>
<keyword evidence="6" id="KW-1185">Reference proteome</keyword>
<evidence type="ECO:0000313" key="5">
    <source>
        <dbReference type="EMBL" id="GAA1738254.1"/>
    </source>
</evidence>